<evidence type="ECO:0000313" key="9">
    <source>
        <dbReference type="Proteomes" id="UP000257109"/>
    </source>
</evidence>
<dbReference type="InterPro" id="IPR045247">
    <property type="entry name" value="Oye-like"/>
</dbReference>
<protein>
    <submittedName>
        <fullName evidence="8">12-oxophytodienoate reductase 11</fullName>
    </submittedName>
</protein>
<comment type="caution">
    <text evidence="8">The sequence shown here is derived from an EMBL/GenBank/DDBJ whole genome shotgun (WGS) entry which is preliminary data.</text>
</comment>
<accession>A0A371E368</accession>
<evidence type="ECO:0000256" key="2">
    <source>
        <dbReference type="ARBA" id="ARBA00005979"/>
    </source>
</evidence>
<keyword evidence="4" id="KW-0288">FMN</keyword>
<reference evidence="8" key="1">
    <citation type="submission" date="2018-05" db="EMBL/GenBank/DDBJ databases">
        <title>Draft genome of Mucuna pruriens seed.</title>
        <authorList>
            <person name="Nnadi N.E."/>
            <person name="Vos R."/>
            <person name="Hasami M.H."/>
            <person name="Devisetty U.K."/>
            <person name="Aguiy J.C."/>
        </authorList>
    </citation>
    <scope>NUCLEOTIDE SEQUENCE [LARGE SCALE GENOMIC DNA]</scope>
    <source>
        <strain evidence="8">JCA_2017</strain>
    </source>
</reference>
<dbReference type="PANTHER" id="PTHR22893">
    <property type="entry name" value="NADH OXIDOREDUCTASE-RELATED"/>
    <property type="match status" value="1"/>
</dbReference>
<dbReference type="GO" id="GO:0010181">
    <property type="term" value="F:FMN binding"/>
    <property type="evidence" value="ECO:0007669"/>
    <property type="project" value="InterPro"/>
</dbReference>
<dbReference type="GO" id="GO:0016629">
    <property type="term" value="F:12-oxophytodienoate reductase activity"/>
    <property type="evidence" value="ECO:0007669"/>
    <property type="project" value="UniProtKB-ARBA"/>
</dbReference>
<gene>
    <name evidence="8" type="primary">OPR11</name>
    <name evidence="8" type="ORF">CR513_61370</name>
</gene>
<dbReference type="AlphaFoldDB" id="A0A371E368"/>
<dbReference type="OrthoDB" id="1663137at2759"/>
<dbReference type="CDD" id="cd02933">
    <property type="entry name" value="OYE_like_FMN"/>
    <property type="match status" value="1"/>
</dbReference>
<feature type="domain" description="NADH:flavin oxidoreductase/NADH oxidase N-terminal" evidence="7">
    <location>
        <begin position="22"/>
        <end position="353"/>
    </location>
</feature>
<dbReference type="FunFam" id="3.20.20.70:FF:000073">
    <property type="entry name" value="12-oxophytodienoate reductase 3"/>
    <property type="match status" value="1"/>
</dbReference>
<evidence type="ECO:0000256" key="3">
    <source>
        <dbReference type="ARBA" id="ARBA00022630"/>
    </source>
</evidence>
<keyword evidence="3" id="KW-0285">Flavoprotein</keyword>
<dbReference type="Gene3D" id="3.20.20.70">
    <property type="entry name" value="Aldolase class I"/>
    <property type="match status" value="1"/>
</dbReference>
<evidence type="ECO:0000259" key="7">
    <source>
        <dbReference type="Pfam" id="PF00724"/>
    </source>
</evidence>
<proteinExistence type="inferred from homology"/>
<organism evidence="8 9">
    <name type="scientific">Mucuna pruriens</name>
    <name type="common">Velvet bean</name>
    <name type="synonym">Dolichos pruriens</name>
    <dbReference type="NCBI Taxonomy" id="157652"/>
    <lineage>
        <taxon>Eukaryota</taxon>
        <taxon>Viridiplantae</taxon>
        <taxon>Streptophyta</taxon>
        <taxon>Embryophyta</taxon>
        <taxon>Tracheophyta</taxon>
        <taxon>Spermatophyta</taxon>
        <taxon>Magnoliopsida</taxon>
        <taxon>eudicotyledons</taxon>
        <taxon>Gunneridae</taxon>
        <taxon>Pentapetalae</taxon>
        <taxon>rosids</taxon>
        <taxon>fabids</taxon>
        <taxon>Fabales</taxon>
        <taxon>Fabaceae</taxon>
        <taxon>Papilionoideae</taxon>
        <taxon>50 kb inversion clade</taxon>
        <taxon>NPAAA clade</taxon>
        <taxon>indigoferoid/millettioid clade</taxon>
        <taxon>Phaseoleae</taxon>
        <taxon>Mucuna</taxon>
    </lineage>
</organism>
<evidence type="ECO:0000256" key="4">
    <source>
        <dbReference type="ARBA" id="ARBA00022643"/>
    </source>
</evidence>
<keyword evidence="5" id="KW-0521">NADP</keyword>
<evidence type="ECO:0000256" key="1">
    <source>
        <dbReference type="ARBA" id="ARBA00001917"/>
    </source>
</evidence>
<dbReference type="Pfam" id="PF00724">
    <property type="entry name" value="Oxidored_FMN"/>
    <property type="match status" value="1"/>
</dbReference>
<dbReference type="PANTHER" id="PTHR22893:SF62">
    <property type="entry name" value="12-OXOPHYTODIENOATE REDUCTASE-LIKE PROTEIN"/>
    <property type="match status" value="1"/>
</dbReference>
<comment type="cofactor">
    <cofactor evidence="1">
        <name>FMN</name>
        <dbReference type="ChEBI" id="CHEBI:58210"/>
    </cofactor>
</comment>
<evidence type="ECO:0000256" key="6">
    <source>
        <dbReference type="ARBA" id="ARBA00023002"/>
    </source>
</evidence>
<sequence>MTNTNTITNESTKVDGREAIPLLTPYKMGNFSLSHRIVLAPLTRSRSYNFVPQPHAALFYSQRTTKGGFLIGEASGVSDTAQGYPNTPGIWTREQVEAWKPIVEAVHEKGGIFFCQLWHAGRVSNYEYQPNGEAAISSTNKRLRKDISNNKATADKYPPPRRLRTDEIPKLVDDFVIAAKNAMEAGFDGIEIHGGNGYLLDQFLKDKVNDRDDEYGGTLENRCRFPLQVVKAVADAIGPDKVGIRLSPFADYNDCQDSDPQTLAIHMAQSLNQLRILYCHMIEPRMVTQFHKFDTKCSLTPIRKVFKGTFIVAGGYDRSEGNEAIAGSAADLVAYGRLFLANPDLPTRFELNAHLNDPDATTFYTHHPVLGYTDYPFLQDTPTHL</sequence>
<name>A0A371E368_MUCPR</name>
<evidence type="ECO:0000256" key="5">
    <source>
        <dbReference type="ARBA" id="ARBA00022857"/>
    </source>
</evidence>
<keyword evidence="9" id="KW-1185">Reference proteome</keyword>
<dbReference type="EMBL" id="QJKJ01016832">
    <property type="protein sequence ID" value="RDX60481.1"/>
    <property type="molecule type" value="Genomic_DNA"/>
</dbReference>
<keyword evidence="6" id="KW-0560">Oxidoreductase</keyword>
<dbReference type="SUPFAM" id="SSF51395">
    <property type="entry name" value="FMN-linked oxidoreductases"/>
    <property type="match status" value="1"/>
</dbReference>
<dbReference type="Proteomes" id="UP000257109">
    <property type="component" value="Unassembled WGS sequence"/>
</dbReference>
<comment type="similarity">
    <text evidence="2">Belongs to the NADH:flavin oxidoreductase/NADH oxidase family.</text>
</comment>
<dbReference type="InterPro" id="IPR013785">
    <property type="entry name" value="Aldolase_TIM"/>
</dbReference>
<dbReference type="STRING" id="157652.A0A371E368"/>
<dbReference type="InterPro" id="IPR001155">
    <property type="entry name" value="OxRdtase_FMN_N"/>
</dbReference>
<evidence type="ECO:0000313" key="8">
    <source>
        <dbReference type="EMBL" id="RDX60481.1"/>
    </source>
</evidence>